<gene>
    <name evidence="1" type="ORF">AOC25_04800</name>
</gene>
<reference evidence="1" key="1">
    <citation type="journal article" date="2017" name="Appl. Environ. Microbiol.">
        <title>Microdiversification of a pelagic Polynucleobacter species is mainly driven by acquisition of genomic islands from a partially interspecific gene pool.</title>
        <authorList>
            <person name="Hoetzinger M."/>
            <person name="Hahn M.W."/>
            <person name="Jezberova J."/>
            <person name="Schmidt J."/>
            <person name="Koll U."/>
        </authorList>
    </citation>
    <scope>NUCLEOTIDE SEQUENCE</scope>
    <source>
        <strain evidence="1">MWH-RechtKol4</strain>
    </source>
</reference>
<organism evidence="1 2">
    <name type="scientific">Polynucleobacter asymbioticus</name>
    <dbReference type="NCBI Taxonomy" id="576611"/>
    <lineage>
        <taxon>Bacteria</taxon>
        <taxon>Pseudomonadati</taxon>
        <taxon>Pseudomonadota</taxon>
        <taxon>Betaproteobacteria</taxon>
        <taxon>Burkholderiales</taxon>
        <taxon>Burkholderiaceae</taxon>
        <taxon>Polynucleobacter</taxon>
    </lineage>
</organism>
<evidence type="ECO:0000313" key="2">
    <source>
        <dbReference type="Proteomes" id="UP000182060"/>
    </source>
</evidence>
<proteinExistence type="predicted"/>
<dbReference type="Proteomes" id="UP000182060">
    <property type="component" value="Chromosome"/>
</dbReference>
<evidence type="ECO:0000313" key="1">
    <source>
        <dbReference type="EMBL" id="APC00988.1"/>
    </source>
</evidence>
<dbReference type="EMBL" id="CP015017">
    <property type="protein sequence ID" value="APC00988.1"/>
    <property type="molecule type" value="Genomic_DNA"/>
</dbReference>
<protein>
    <submittedName>
        <fullName evidence="1">Uncharacterized protein</fullName>
    </submittedName>
</protein>
<dbReference type="RefSeq" id="WP_071539096.1">
    <property type="nucleotide sequence ID" value="NZ_CP015016.1"/>
</dbReference>
<name>A0AAC9NI47_9BURK</name>
<sequence length="182" mass="20269">MTKIKQISLTIQQIELESDFAVNQLFLQQLAQSLNSEALETLLVMHPIVLLEESSAEFLANGGRAKYQVICGKPQLLLAKAILGLKTKIPVWLVDDAKTSKLVELTQDLLIPLFFSGNRPKELRERVRSFPKDELAKMGPTLNLPKNWSKLIDLTFQDPDKKTEEVLGSTKALNIGESRAGG</sequence>
<dbReference type="AlphaFoldDB" id="A0AAC9NI47"/>
<accession>A0AAC9NI47</accession>